<reference evidence="7 8" key="1">
    <citation type="submission" date="2021-05" db="EMBL/GenBank/DDBJ databases">
        <title>A Polyphasic approach of four new species of the genus Ohtaekwangia: Ohtaekwangia histidinii sp. nov., Ohtaekwangia cretensis sp. nov., Ohtaekwangia indiensis sp. nov., Ohtaekwangia reichenbachii sp. nov. from diverse environment.</title>
        <authorList>
            <person name="Octaviana S."/>
        </authorList>
    </citation>
    <scope>NUCLEOTIDE SEQUENCE [LARGE SCALE GENOMIC DNA]</scope>
    <source>
        <strain evidence="7 8">PWU37</strain>
    </source>
</reference>
<dbReference type="RefSeq" id="WP_254093647.1">
    <property type="nucleotide sequence ID" value="NZ_JAHESC010000064.1"/>
</dbReference>
<keyword evidence="2" id="KW-1134">Transmembrane beta strand</keyword>
<feature type="transmembrane region" description="Helical" evidence="6">
    <location>
        <begin position="39"/>
        <end position="59"/>
    </location>
</feature>
<name>A0AAP2DJ47_9BACT</name>
<dbReference type="GO" id="GO:1990281">
    <property type="term" value="C:efflux pump complex"/>
    <property type="evidence" value="ECO:0007669"/>
    <property type="project" value="TreeGrafter"/>
</dbReference>
<proteinExistence type="predicted"/>
<dbReference type="GO" id="GO:0009279">
    <property type="term" value="C:cell outer membrane"/>
    <property type="evidence" value="ECO:0007669"/>
    <property type="project" value="UniProtKB-SubCell"/>
</dbReference>
<organism evidence="7 8">
    <name type="scientific">Dawidia soli</name>
    <dbReference type="NCBI Taxonomy" id="2782352"/>
    <lineage>
        <taxon>Bacteria</taxon>
        <taxon>Pseudomonadati</taxon>
        <taxon>Bacteroidota</taxon>
        <taxon>Cytophagia</taxon>
        <taxon>Cytophagales</taxon>
        <taxon>Chryseotaleaceae</taxon>
        <taxon>Dawidia</taxon>
    </lineage>
</organism>
<accession>A0AAP2DJ47</accession>
<dbReference type="GO" id="GO:0015288">
    <property type="term" value="F:porin activity"/>
    <property type="evidence" value="ECO:0007669"/>
    <property type="project" value="TreeGrafter"/>
</dbReference>
<evidence type="ECO:0000256" key="2">
    <source>
        <dbReference type="ARBA" id="ARBA00022452"/>
    </source>
</evidence>
<evidence type="ECO:0000256" key="3">
    <source>
        <dbReference type="ARBA" id="ARBA00022692"/>
    </source>
</evidence>
<dbReference type="SUPFAM" id="SSF56954">
    <property type="entry name" value="Outer membrane efflux proteins (OEP)"/>
    <property type="match status" value="1"/>
</dbReference>
<gene>
    <name evidence="7" type="ORF">KK078_27725</name>
</gene>
<evidence type="ECO:0000256" key="4">
    <source>
        <dbReference type="ARBA" id="ARBA00023136"/>
    </source>
</evidence>
<sequence>MENYIYSQQHARAGASLSLRLGGGDSCLPWRQSPDWRRAFYVVLCLITTLLATTTHAQVMSLDSVLLHVTRHPMLQEYDHNARAMLAYSEGATAWMAPMVGVGTFMTPYPGAKLDEMMGDRDKGSIMVSIEQSIPNTARLQARKDYLAARATIEQHGRADQYNTLRAEARELYYRWIVDEKKIVVLRESEQILALLLKLARIRYPYNQGSLGAIYEAESKYQEVQNQALTTQGDIAEKSYRLKALMNLPATAPLAVDTTLVVAYTPVAAPDTTALGAQRSDLRQLNSSIDAIRLNQRYQRLQARPDFKLRFDHMEPLGRDMPRQFTAMAMVSIPIAPWSSRMYTAEARGMHDEIQALQRTREARLLEARGMLGGLGARLANLQQQMERYRAKILPALRHNYDARMLAYEENREQLPMVVDSWEAWNMARLEYLEKTAEYYSLIVRYEKELDQ</sequence>
<protein>
    <submittedName>
        <fullName evidence="7">TolC family protein</fullName>
    </submittedName>
</protein>
<keyword evidence="6" id="KW-1133">Transmembrane helix</keyword>
<dbReference type="GO" id="GO:0015562">
    <property type="term" value="F:efflux transmembrane transporter activity"/>
    <property type="evidence" value="ECO:0007669"/>
    <property type="project" value="InterPro"/>
</dbReference>
<dbReference type="AlphaFoldDB" id="A0AAP2DJ47"/>
<keyword evidence="4 6" id="KW-0472">Membrane</keyword>
<dbReference type="PANTHER" id="PTHR30026:SF20">
    <property type="entry name" value="OUTER MEMBRANE PROTEIN TOLC"/>
    <property type="match status" value="1"/>
</dbReference>
<dbReference type="EMBL" id="JAHESC010000064">
    <property type="protein sequence ID" value="MBT1690387.1"/>
    <property type="molecule type" value="Genomic_DNA"/>
</dbReference>
<dbReference type="Gene3D" id="1.20.1600.10">
    <property type="entry name" value="Outer membrane efflux proteins (OEP)"/>
    <property type="match status" value="1"/>
</dbReference>
<comment type="subcellular location">
    <subcellularLocation>
        <location evidence="1">Cell outer membrane</location>
    </subcellularLocation>
</comment>
<evidence type="ECO:0000313" key="7">
    <source>
        <dbReference type="EMBL" id="MBT1690387.1"/>
    </source>
</evidence>
<evidence type="ECO:0000256" key="6">
    <source>
        <dbReference type="SAM" id="Phobius"/>
    </source>
</evidence>
<evidence type="ECO:0000256" key="5">
    <source>
        <dbReference type="ARBA" id="ARBA00023237"/>
    </source>
</evidence>
<keyword evidence="5" id="KW-0998">Cell outer membrane</keyword>
<evidence type="ECO:0000256" key="1">
    <source>
        <dbReference type="ARBA" id="ARBA00004442"/>
    </source>
</evidence>
<keyword evidence="3 6" id="KW-0812">Transmembrane</keyword>
<dbReference type="Proteomes" id="UP001319180">
    <property type="component" value="Unassembled WGS sequence"/>
</dbReference>
<evidence type="ECO:0000313" key="8">
    <source>
        <dbReference type="Proteomes" id="UP001319180"/>
    </source>
</evidence>
<dbReference type="InterPro" id="IPR051906">
    <property type="entry name" value="TolC-like"/>
</dbReference>
<comment type="caution">
    <text evidence="7">The sequence shown here is derived from an EMBL/GenBank/DDBJ whole genome shotgun (WGS) entry which is preliminary data.</text>
</comment>
<keyword evidence="8" id="KW-1185">Reference proteome</keyword>
<dbReference type="PANTHER" id="PTHR30026">
    <property type="entry name" value="OUTER MEMBRANE PROTEIN TOLC"/>
    <property type="match status" value="1"/>
</dbReference>